<proteinExistence type="predicted"/>
<reference evidence="2" key="1">
    <citation type="journal article" date="2022" name="bioRxiv">
        <title>Sequencing and chromosome-scale assembly of the giantPleurodeles waltlgenome.</title>
        <authorList>
            <person name="Brown T."/>
            <person name="Elewa A."/>
            <person name="Iarovenko S."/>
            <person name="Subramanian E."/>
            <person name="Araus A.J."/>
            <person name="Petzold A."/>
            <person name="Susuki M."/>
            <person name="Suzuki K.-i.T."/>
            <person name="Hayashi T."/>
            <person name="Toyoda A."/>
            <person name="Oliveira C."/>
            <person name="Osipova E."/>
            <person name="Leigh N.D."/>
            <person name="Simon A."/>
            <person name="Yun M.H."/>
        </authorList>
    </citation>
    <scope>NUCLEOTIDE SEQUENCE</scope>
    <source>
        <strain evidence="2">20211129_DDA</strain>
        <tissue evidence="2">Liver</tissue>
    </source>
</reference>
<protein>
    <submittedName>
        <fullName evidence="2">Uncharacterized protein</fullName>
    </submittedName>
</protein>
<dbReference type="EMBL" id="JANPWB010000011">
    <property type="protein sequence ID" value="KAJ1133265.1"/>
    <property type="molecule type" value="Genomic_DNA"/>
</dbReference>
<gene>
    <name evidence="2" type="ORF">NDU88_011562</name>
</gene>
<feature type="compositionally biased region" description="Basic and acidic residues" evidence="1">
    <location>
        <begin position="40"/>
        <end position="49"/>
    </location>
</feature>
<keyword evidence="3" id="KW-1185">Reference proteome</keyword>
<feature type="region of interest" description="Disordered" evidence="1">
    <location>
        <begin position="31"/>
        <end position="53"/>
    </location>
</feature>
<evidence type="ECO:0000313" key="3">
    <source>
        <dbReference type="Proteomes" id="UP001066276"/>
    </source>
</evidence>
<dbReference type="AlphaFoldDB" id="A0AAV7Q5D9"/>
<dbReference type="Proteomes" id="UP001066276">
    <property type="component" value="Chromosome 7"/>
</dbReference>
<sequence>MGALTVCSARWPGLGQERGGCRGTDPLPVGAELHGRHRGGKDSFDEHHGLMTPERSAPLWSSLERAQSRGLQYSQSPAHWRMVAQEQSGRLNFVSFIDSLPPPL</sequence>
<organism evidence="2 3">
    <name type="scientific">Pleurodeles waltl</name>
    <name type="common">Iberian ribbed newt</name>
    <dbReference type="NCBI Taxonomy" id="8319"/>
    <lineage>
        <taxon>Eukaryota</taxon>
        <taxon>Metazoa</taxon>
        <taxon>Chordata</taxon>
        <taxon>Craniata</taxon>
        <taxon>Vertebrata</taxon>
        <taxon>Euteleostomi</taxon>
        <taxon>Amphibia</taxon>
        <taxon>Batrachia</taxon>
        <taxon>Caudata</taxon>
        <taxon>Salamandroidea</taxon>
        <taxon>Salamandridae</taxon>
        <taxon>Pleurodelinae</taxon>
        <taxon>Pleurodeles</taxon>
    </lineage>
</organism>
<name>A0AAV7Q5D9_PLEWA</name>
<evidence type="ECO:0000256" key="1">
    <source>
        <dbReference type="SAM" id="MobiDB-lite"/>
    </source>
</evidence>
<comment type="caution">
    <text evidence="2">The sequence shown here is derived from an EMBL/GenBank/DDBJ whole genome shotgun (WGS) entry which is preliminary data.</text>
</comment>
<evidence type="ECO:0000313" key="2">
    <source>
        <dbReference type="EMBL" id="KAJ1133265.1"/>
    </source>
</evidence>
<accession>A0AAV7Q5D9</accession>